<reference evidence="6 7" key="1">
    <citation type="submission" date="2015-03" db="EMBL/GenBank/DDBJ databases">
        <title>RNA-seq based gene annotation and comparative genomics of four Zymoseptoria species reveal species-specific pathogenicity related genes and transposable element activity.</title>
        <authorList>
            <person name="Grandaubert J."/>
            <person name="Bhattacharyya A."/>
            <person name="Stukenbrock E.H."/>
        </authorList>
    </citation>
    <scope>NUCLEOTIDE SEQUENCE [LARGE SCALE GENOMIC DNA]</scope>
    <source>
        <strain evidence="6 7">Zb18110</strain>
    </source>
</reference>
<comment type="caution">
    <text evidence="6">The sequence shown here is derived from an EMBL/GenBank/DDBJ whole genome shotgun (WGS) entry which is preliminary data.</text>
</comment>
<dbReference type="EMBL" id="LAFY01004264">
    <property type="protein sequence ID" value="KJX93494.1"/>
    <property type="molecule type" value="Genomic_DNA"/>
</dbReference>
<feature type="region of interest" description="Disordered" evidence="5">
    <location>
        <begin position="211"/>
        <end position="230"/>
    </location>
</feature>
<dbReference type="GO" id="GO:0016020">
    <property type="term" value="C:membrane"/>
    <property type="evidence" value="ECO:0007669"/>
    <property type="project" value="UniProtKB-SubCell"/>
</dbReference>
<keyword evidence="2" id="KW-0812">Transmembrane</keyword>
<evidence type="ECO:0000313" key="7">
    <source>
        <dbReference type="Proteomes" id="UP000033647"/>
    </source>
</evidence>
<protein>
    <submittedName>
        <fullName evidence="6">Uncharacterized protein</fullName>
    </submittedName>
</protein>
<accession>A0A0F4G848</accession>
<dbReference type="Gene3D" id="1.20.58.340">
    <property type="entry name" value="Magnesium transport protein CorA, transmembrane region"/>
    <property type="match status" value="1"/>
</dbReference>
<keyword evidence="4" id="KW-0472">Membrane</keyword>
<keyword evidence="3" id="KW-1133">Transmembrane helix</keyword>
<proteinExistence type="predicted"/>
<organism evidence="6 7">
    <name type="scientific">Zymoseptoria brevis</name>
    <dbReference type="NCBI Taxonomy" id="1047168"/>
    <lineage>
        <taxon>Eukaryota</taxon>
        <taxon>Fungi</taxon>
        <taxon>Dikarya</taxon>
        <taxon>Ascomycota</taxon>
        <taxon>Pezizomycotina</taxon>
        <taxon>Dothideomycetes</taxon>
        <taxon>Dothideomycetidae</taxon>
        <taxon>Mycosphaerellales</taxon>
        <taxon>Mycosphaerellaceae</taxon>
        <taxon>Zymoseptoria</taxon>
    </lineage>
</organism>
<evidence type="ECO:0000256" key="3">
    <source>
        <dbReference type="ARBA" id="ARBA00022989"/>
    </source>
</evidence>
<dbReference type="Proteomes" id="UP000033647">
    <property type="component" value="Unassembled WGS sequence"/>
</dbReference>
<dbReference type="SUPFAM" id="SSF144083">
    <property type="entry name" value="Magnesium transport protein CorA, transmembrane region"/>
    <property type="match status" value="1"/>
</dbReference>
<dbReference type="AlphaFoldDB" id="A0A0F4G848"/>
<evidence type="ECO:0000256" key="4">
    <source>
        <dbReference type="ARBA" id="ARBA00023136"/>
    </source>
</evidence>
<feature type="compositionally biased region" description="Polar residues" evidence="5">
    <location>
        <begin position="211"/>
        <end position="223"/>
    </location>
</feature>
<comment type="subcellular location">
    <subcellularLocation>
        <location evidence="1">Membrane</location>
        <topology evidence="1">Multi-pass membrane protein</topology>
    </subcellularLocation>
</comment>
<name>A0A0F4G848_9PEZI</name>
<dbReference type="OrthoDB" id="3231000at2759"/>
<dbReference type="InterPro" id="IPR045863">
    <property type="entry name" value="CorA_TM1_TM2"/>
</dbReference>
<feature type="region of interest" description="Disordered" evidence="5">
    <location>
        <begin position="163"/>
        <end position="192"/>
    </location>
</feature>
<evidence type="ECO:0000256" key="2">
    <source>
        <dbReference type="ARBA" id="ARBA00022692"/>
    </source>
</evidence>
<gene>
    <name evidence="6" type="ORF">TI39_contig4305g00004</name>
</gene>
<keyword evidence="7" id="KW-1185">Reference proteome</keyword>
<evidence type="ECO:0000256" key="5">
    <source>
        <dbReference type="SAM" id="MobiDB-lite"/>
    </source>
</evidence>
<evidence type="ECO:0000313" key="6">
    <source>
        <dbReference type="EMBL" id="KJX93494.1"/>
    </source>
</evidence>
<evidence type="ECO:0000256" key="1">
    <source>
        <dbReference type="ARBA" id="ARBA00004141"/>
    </source>
</evidence>
<dbReference type="STRING" id="1047168.A0A0F4G848"/>
<sequence>MERFSYGFRFLYYGMEHYPGPESGTRESEAPSIHAAPTERELASVSYASEYAWKDKQAAALMIPLNQSLQLVVAQISIEQAERSTKQTAAAHELAQKSYELPNIMARDSAIGIKSGERSTQLTLLAAIYLPLTLATGVFGMQNIAQRLDLRLALAYRSHFSRRDKRLEQQTDQDDQDEKASRSSLHSSGHRTFISTTSLAHRRLSNELSERSIQLRSRTSGQERVTGRGI</sequence>